<dbReference type="OrthoDB" id="1420916at2"/>
<dbReference type="PANTHER" id="PTHR37461:SF1">
    <property type="entry name" value="ANTI-SIGMA-K FACTOR RSKA"/>
    <property type="match status" value="1"/>
</dbReference>
<evidence type="ECO:0000313" key="3">
    <source>
        <dbReference type="Proteomes" id="UP000256373"/>
    </source>
</evidence>
<dbReference type="Pfam" id="PF10099">
    <property type="entry name" value="RskA_C"/>
    <property type="match status" value="1"/>
</dbReference>
<dbReference type="GO" id="GO:0006417">
    <property type="term" value="P:regulation of translation"/>
    <property type="evidence" value="ECO:0007669"/>
    <property type="project" value="TreeGrafter"/>
</dbReference>
<keyword evidence="3" id="KW-1185">Reference proteome</keyword>
<dbReference type="GO" id="GO:0016989">
    <property type="term" value="F:sigma factor antagonist activity"/>
    <property type="evidence" value="ECO:0007669"/>
    <property type="project" value="TreeGrafter"/>
</dbReference>
<dbReference type="EMBL" id="QNUL01000005">
    <property type="protein sequence ID" value="REA62436.1"/>
    <property type="molecule type" value="Genomic_DNA"/>
</dbReference>
<dbReference type="Proteomes" id="UP000256373">
    <property type="component" value="Unassembled WGS sequence"/>
</dbReference>
<protein>
    <recommendedName>
        <fullName evidence="1">Anti-sigma K factor RskA C-terminal domain-containing protein</fullName>
    </recommendedName>
</protein>
<dbReference type="AlphaFoldDB" id="A0A3D8YDA7"/>
<evidence type="ECO:0000259" key="1">
    <source>
        <dbReference type="Pfam" id="PF10099"/>
    </source>
</evidence>
<dbReference type="GO" id="GO:0005886">
    <property type="term" value="C:plasma membrane"/>
    <property type="evidence" value="ECO:0007669"/>
    <property type="project" value="InterPro"/>
</dbReference>
<sequence length="297" mass="32936">MNIQAYIESGILEEYVLGTVSPQEKQEVECMSHIYPEIKEELLKTESALEEYALKYQTAPPVSLKDSIFAQLDFEAAPDEKEADPEVAKSTISEDVRNGEFVELPSTEDVVSSSEAPVIADVFTKTETVEVTPFWAKLAVAASVLLALFAGWSVIQSSSLKKSNEELTAQVQLIKESADQNQQLAGMYRDSRFTLVRLAGLEKSPESAVAAFWDKQTNEVMLDVQKLPPAPEGMQYQLWSIVDNLPLDLGMLDDHFEQKLLKMKNTKSGSVAFAITLEKKGGNPTPTMEEMYVMGKV</sequence>
<dbReference type="InterPro" id="IPR018764">
    <property type="entry name" value="RskA_C"/>
</dbReference>
<gene>
    <name evidence="2" type="ORF">DSL64_09285</name>
</gene>
<organism evidence="2 3">
    <name type="scientific">Dyadobacter luteus</name>
    <dbReference type="NCBI Taxonomy" id="2259619"/>
    <lineage>
        <taxon>Bacteria</taxon>
        <taxon>Pseudomonadati</taxon>
        <taxon>Bacteroidota</taxon>
        <taxon>Cytophagia</taxon>
        <taxon>Cytophagales</taxon>
        <taxon>Spirosomataceae</taxon>
        <taxon>Dyadobacter</taxon>
    </lineage>
</organism>
<proteinExistence type="predicted"/>
<dbReference type="RefSeq" id="WP_115830467.1">
    <property type="nucleotide sequence ID" value="NZ_QNUL01000005.1"/>
</dbReference>
<accession>A0A3D8YDA7</accession>
<name>A0A3D8YDA7_9BACT</name>
<comment type="caution">
    <text evidence="2">The sequence shown here is derived from an EMBL/GenBank/DDBJ whole genome shotgun (WGS) entry which is preliminary data.</text>
</comment>
<evidence type="ECO:0000313" key="2">
    <source>
        <dbReference type="EMBL" id="REA62436.1"/>
    </source>
</evidence>
<feature type="domain" description="Anti-sigma K factor RskA C-terminal" evidence="1">
    <location>
        <begin position="139"/>
        <end position="287"/>
    </location>
</feature>
<reference evidence="2 3" key="1">
    <citation type="submission" date="2018-07" db="EMBL/GenBank/DDBJ databases">
        <title>Dyadobacter roseus sp. nov., isolated from rose rhizosphere soil.</title>
        <authorList>
            <person name="Chen L."/>
        </authorList>
    </citation>
    <scope>NUCLEOTIDE SEQUENCE [LARGE SCALE GENOMIC DNA]</scope>
    <source>
        <strain evidence="2 3">RS19</strain>
    </source>
</reference>
<dbReference type="PANTHER" id="PTHR37461">
    <property type="entry name" value="ANTI-SIGMA-K FACTOR RSKA"/>
    <property type="match status" value="1"/>
</dbReference>
<dbReference type="InterPro" id="IPR051474">
    <property type="entry name" value="Anti-sigma-K/W_factor"/>
</dbReference>